<evidence type="ECO:0000256" key="9">
    <source>
        <dbReference type="ARBA" id="ARBA00022958"/>
    </source>
</evidence>
<comment type="function">
    <text evidence="18">Catalyzes the epimerization of the S- and R-forms of NAD(P)HX, a damaged form of NAD(P)H that is a result of enzymatic or heat-dependent hydration. This is a prerequisite for the S-specific NAD(P)H-hydrate dehydratase to allow the repair of both epimers of NAD(P)HX.</text>
</comment>
<evidence type="ECO:0000256" key="17">
    <source>
        <dbReference type="HAMAP-Rule" id="MF_01965"/>
    </source>
</evidence>
<keyword evidence="13" id="KW-0511">Multifunctional enzyme</keyword>
<evidence type="ECO:0000256" key="14">
    <source>
        <dbReference type="ARBA" id="ARBA00025153"/>
    </source>
</evidence>
<comment type="catalytic activity">
    <reaction evidence="1 18 19">
        <text>(6R)-NADHX = (6S)-NADHX</text>
        <dbReference type="Rhea" id="RHEA:32215"/>
        <dbReference type="ChEBI" id="CHEBI:64074"/>
        <dbReference type="ChEBI" id="CHEBI:64075"/>
        <dbReference type="EC" id="5.1.99.6"/>
    </reaction>
</comment>
<dbReference type="GO" id="GO:0005524">
    <property type="term" value="F:ATP binding"/>
    <property type="evidence" value="ECO:0007669"/>
    <property type="project" value="UniProtKB-UniRule"/>
</dbReference>
<dbReference type="NCBIfam" id="TIGR00196">
    <property type="entry name" value="yjeF_cterm"/>
    <property type="match status" value="1"/>
</dbReference>
<evidence type="ECO:0000256" key="5">
    <source>
        <dbReference type="ARBA" id="ARBA00022723"/>
    </source>
</evidence>
<comment type="similarity">
    <text evidence="4 19">In the C-terminal section; belongs to the NnrD/CARKD family.</text>
</comment>
<feature type="binding site" evidence="18">
    <location>
        <begin position="134"/>
        <end position="140"/>
    </location>
    <ligand>
        <name>(6S)-NADPHX</name>
        <dbReference type="ChEBI" id="CHEBI:64076"/>
    </ligand>
</feature>
<evidence type="ECO:0000256" key="10">
    <source>
        <dbReference type="ARBA" id="ARBA00023027"/>
    </source>
</evidence>
<organism evidence="22 23">
    <name type="scientific">Geothermobacter ehrlichii</name>
    <dbReference type="NCBI Taxonomy" id="213224"/>
    <lineage>
        <taxon>Bacteria</taxon>
        <taxon>Pseudomonadati</taxon>
        <taxon>Thermodesulfobacteriota</taxon>
        <taxon>Desulfuromonadia</taxon>
        <taxon>Desulfuromonadales</taxon>
        <taxon>Geothermobacteraceae</taxon>
        <taxon>Geothermobacter</taxon>
    </lineage>
</organism>
<keyword evidence="12 17" id="KW-0456">Lyase</keyword>
<evidence type="ECO:0000256" key="15">
    <source>
        <dbReference type="ARBA" id="ARBA00048238"/>
    </source>
</evidence>
<dbReference type="PROSITE" id="PS01050">
    <property type="entry name" value="YJEF_C_2"/>
    <property type="match status" value="1"/>
</dbReference>
<keyword evidence="6 17" id="KW-0547">Nucleotide-binding</keyword>
<dbReference type="CDD" id="cd01171">
    <property type="entry name" value="YXKO-related"/>
    <property type="match status" value="1"/>
</dbReference>
<dbReference type="Pfam" id="PF03853">
    <property type="entry name" value="YjeF_N"/>
    <property type="match status" value="1"/>
</dbReference>
<comment type="catalytic activity">
    <reaction evidence="2 18 19">
        <text>(6R)-NADPHX = (6S)-NADPHX</text>
        <dbReference type="Rhea" id="RHEA:32227"/>
        <dbReference type="ChEBI" id="CHEBI:64076"/>
        <dbReference type="ChEBI" id="CHEBI:64077"/>
        <dbReference type="EC" id="5.1.99.6"/>
    </reaction>
</comment>
<evidence type="ECO:0000256" key="16">
    <source>
        <dbReference type="ARBA" id="ARBA00049209"/>
    </source>
</evidence>
<dbReference type="InterPro" id="IPR030677">
    <property type="entry name" value="Nnr"/>
</dbReference>
<dbReference type="HAMAP" id="MF_01965">
    <property type="entry name" value="NADHX_dehydratase"/>
    <property type="match status" value="1"/>
</dbReference>
<feature type="binding site" evidence="17">
    <location>
        <begin position="424"/>
        <end position="428"/>
    </location>
    <ligand>
        <name>AMP</name>
        <dbReference type="ChEBI" id="CHEBI:456215"/>
    </ligand>
</feature>
<keyword evidence="11 18" id="KW-0413">Isomerase</keyword>
<comment type="catalytic activity">
    <reaction evidence="15 17 19">
        <text>(6S)-NADHX + ADP = AMP + phosphate + NADH + H(+)</text>
        <dbReference type="Rhea" id="RHEA:32223"/>
        <dbReference type="ChEBI" id="CHEBI:15378"/>
        <dbReference type="ChEBI" id="CHEBI:43474"/>
        <dbReference type="ChEBI" id="CHEBI:57945"/>
        <dbReference type="ChEBI" id="CHEBI:64074"/>
        <dbReference type="ChEBI" id="CHEBI:456215"/>
        <dbReference type="ChEBI" id="CHEBI:456216"/>
        <dbReference type="EC" id="4.2.1.136"/>
    </reaction>
</comment>
<comment type="cofactor">
    <cofactor evidence="17">
        <name>Mg(2+)</name>
        <dbReference type="ChEBI" id="CHEBI:18420"/>
    </cofactor>
</comment>
<dbReference type="EC" id="4.2.1.136" evidence="19"/>
<evidence type="ECO:0000259" key="20">
    <source>
        <dbReference type="PROSITE" id="PS51383"/>
    </source>
</evidence>
<feature type="binding site" evidence="18">
    <location>
        <position position="60"/>
    </location>
    <ligand>
        <name>K(+)</name>
        <dbReference type="ChEBI" id="CHEBI:29103"/>
    </ligand>
</feature>
<evidence type="ECO:0000256" key="6">
    <source>
        <dbReference type="ARBA" id="ARBA00022741"/>
    </source>
</evidence>
<feature type="binding site" evidence="17">
    <location>
        <position position="453"/>
    </location>
    <ligand>
        <name>AMP</name>
        <dbReference type="ChEBI" id="CHEBI:456215"/>
    </ligand>
</feature>
<dbReference type="Proteomes" id="UP000324159">
    <property type="component" value="Unassembled WGS sequence"/>
</dbReference>
<feature type="binding site" evidence="17">
    <location>
        <position position="454"/>
    </location>
    <ligand>
        <name>(6S)-NADPHX</name>
        <dbReference type="ChEBI" id="CHEBI:64076"/>
    </ligand>
</feature>
<dbReference type="InterPro" id="IPR017953">
    <property type="entry name" value="Carbohydrate_kinase_pred_CS"/>
</dbReference>
<evidence type="ECO:0000256" key="1">
    <source>
        <dbReference type="ARBA" id="ARBA00000013"/>
    </source>
</evidence>
<feature type="binding site" evidence="18">
    <location>
        <position position="130"/>
    </location>
    <ligand>
        <name>K(+)</name>
        <dbReference type="ChEBI" id="CHEBI:29103"/>
    </ligand>
</feature>
<dbReference type="Gene3D" id="3.40.50.10260">
    <property type="entry name" value="YjeF N-terminal domain"/>
    <property type="match status" value="1"/>
</dbReference>
<dbReference type="PROSITE" id="PS51383">
    <property type="entry name" value="YJEF_C_3"/>
    <property type="match status" value="1"/>
</dbReference>
<dbReference type="OrthoDB" id="9806925at2"/>
<evidence type="ECO:0000259" key="21">
    <source>
        <dbReference type="PROSITE" id="PS51385"/>
    </source>
</evidence>
<comment type="function">
    <text evidence="14 19">Bifunctional enzyme that catalyzes the epimerization of the S- and R-forms of NAD(P)HX and the dehydration of the S-form of NAD(P)HX at the expense of ADP, which is converted to AMP. This allows the repair of both epimers of NAD(P)HX, a damaged form of NAD(P)H that is a result of enzymatic or heat-dependent hydration.</text>
</comment>
<dbReference type="GO" id="GO:0110051">
    <property type="term" value="P:metabolite repair"/>
    <property type="evidence" value="ECO:0007669"/>
    <property type="project" value="TreeGrafter"/>
</dbReference>
<dbReference type="InterPro" id="IPR029056">
    <property type="entry name" value="Ribokinase-like"/>
</dbReference>
<comment type="cofactor">
    <cofactor evidence="18 19">
        <name>K(+)</name>
        <dbReference type="ChEBI" id="CHEBI:29103"/>
    </cofactor>
    <text evidence="18 19">Binds 1 potassium ion per subunit.</text>
</comment>
<comment type="function">
    <text evidence="17">Catalyzes the dehydration of the S-form of NAD(P)HX at the expense of ADP, which is converted to AMP. Together with NAD(P)HX epimerase, which catalyzes the epimerization of the S- and R-forms, the enzyme allows the repair of both epimers of NAD(P)HX, a damaged form of NAD(P)H that is a result of enzymatic or heat-dependent hydration.</text>
</comment>
<dbReference type="SUPFAM" id="SSF53613">
    <property type="entry name" value="Ribokinase-like"/>
    <property type="match status" value="1"/>
</dbReference>
<gene>
    <name evidence="17" type="primary">nnrD</name>
    <name evidence="18" type="synonym">nnrE</name>
    <name evidence="22" type="ORF">EDC39_11815</name>
</gene>
<evidence type="ECO:0000256" key="12">
    <source>
        <dbReference type="ARBA" id="ARBA00023239"/>
    </source>
</evidence>
<keyword evidence="9 18" id="KW-0630">Potassium</keyword>
<evidence type="ECO:0000256" key="8">
    <source>
        <dbReference type="ARBA" id="ARBA00022857"/>
    </source>
</evidence>
<comment type="subunit">
    <text evidence="17">Homotetramer.</text>
</comment>
<dbReference type="HAMAP" id="MF_01966">
    <property type="entry name" value="NADHX_epimerase"/>
    <property type="match status" value="1"/>
</dbReference>
<dbReference type="PANTHER" id="PTHR12592:SF0">
    <property type="entry name" value="ATP-DEPENDENT (S)-NAD(P)H-HYDRATE DEHYDRATASE"/>
    <property type="match status" value="1"/>
</dbReference>
<accession>A0A5D3WG81</accession>
<dbReference type="FunFam" id="3.40.50.10260:FF:000003">
    <property type="entry name" value="Multifunctional fusion protein"/>
    <property type="match status" value="1"/>
</dbReference>
<dbReference type="GO" id="GO:0046872">
    <property type="term" value="F:metal ion binding"/>
    <property type="evidence" value="ECO:0007669"/>
    <property type="project" value="UniProtKB-UniRule"/>
</dbReference>
<evidence type="ECO:0000313" key="23">
    <source>
        <dbReference type="Proteomes" id="UP000324159"/>
    </source>
</evidence>
<keyword evidence="5 18" id="KW-0479">Metal-binding</keyword>
<evidence type="ECO:0000256" key="13">
    <source>
        <dbReference type="ARBA" id="ARBA00023268"/>
    </source>
</evidence>
<dbReference type="PIRSF" id="PIRSF017184">
    <property type="entry name" value="Nnr"/>
    <property type="match status" value="1"/>
</dbReference>
<evidence type="ECO:0000256" key="2">
    <source>
        <dbReference type="ARBA" id="ARBA00000909"/>
    </source>
</evidence>
<feature type="binding site" evidence="17">
    <location>
        <position position="387"/>
    </location>
    <ligand>
        <name>(6S)-NADPHX</name>
        <dbReference type="ChEBI" id="CHEBI:64076"/>
    </ligand>
</feature>
<evidence type="ECO:0000313" key="22">
    <source>
        <dbReference type="EMBL" id="TYO95677.1"/>
    </source>
</evidence>
<dbReference type="InterPro" id="IPR036652">
    <property type="entry name" value="YjeF_N_dom_sf"/>
</dbReference>
<feature type="binding site" evidence="17">
    <location>
        <position position="265"/>
    </location>
    <ligand>
        <name>(6S)-NADPHX</name>
        <dbReference type="ChEBI" id="CHEBI:64076"/>
    </ligand>
</feature>
<comment type="similarity">
    <text evidence="18">Belongs to the NnrE/AIBP family.</text>
</comment>
<feature type="binding site" evidence="18">
    <location>
        <position position="163"/>
    </location>
    <ligand>
        <name>(6S)-NADPHX</name>
        <dbReference type="ChEBI" id="CHEBI:64076"/>
    </ligand>
</feature>
<feature type="binding site" evidence="18">
    <location>
        <begin position="59"/>
        <end position="63"/>
    </location>
    <ligand>
        <name>(6S)-NADPHX</name>
        <dbReference type="ChEBI" id="CHEBI:64076"/>
    </ligand>
</feature>
<evidence type="ECO:0000256" key="3">
    <source>
        <dbReference type="ARBA" id="ARBA00006001"/>
    </source>
</evidence>
<dbReference type="EC" id="5.1.99.6" evidence="19"/>
<keyword evidence="10 17" id="KW-0520">NAD</keyword>
<protein>
    <recommendedName>
        <fullName evidence="19">Bifunctional NAD(P)H-hydrate repair enzyme</fullName>
    </recommendedName>
    <alternativeName>
        <fullName evidence="19">Nicotinamide nucleotide repair protein</fullName>
    </alternativeName>
    <domain>
        <recommendedName>
            <fullName evidence="19">ADP-dependent (S)-NAD(P)H-hydrate dehydratase</fullName>
            <ecNumber evidence="19">4.2.1.136</ecNumber>
        </recommendedName>
        <alternativeName>
            <fullName evidence="19">ADP-dependent NAD(P)HX dehydratase</fullName>
        </alternativeName>
    </domain>
    <domain>
        <recommendedName>
            <fullName evidence="19">NAD(P)H-hydrate epimerase</fullName>
            <ecNumber evidence="19">5.1.99.6</ecNumber>
        </recommendedName>
    </domain>
</protein>
<dbReference type="AlphaFoldDB" id="A0A5D3WG81"/>
<dbReference type="PROSITE" id="PS51385">
    <property type="entry name" value="YJEF_N"/>
    <property type="match status" value="1"/>
</dbReference>
<dbReference type="GO" id="GO:0046496">
    <property type="term" value="P:nicotinamide nucleotide metabolic process"/>
    <property type="evidence" value="ECO:0007669"/>
    <property type="project" value="UniProtKB-UniRule"/>
</dbReference>
<dbReference type="PANTHER" id="PTHR12592">
    <property type="entry name" value="ATP-DEPENDENT (S)-NAD(P)H-HYDRATE DEHYDRATASE FAMILY MEMBER"/>
    <property type="match status" value="1"/>
</dbReference>
<evidence type="ECO:0000256" key="18">
    <source>
        <dbReference type="HAMAP-Rule" id="MF_01966"/>
    </source>
</evidence>
<name>A0A5D3WG81_9BACT</name>
<evidence type="ECO:0000256" key="7">
    <source>
        <dbReference type="ARBA" id="ARBA00022840"/>
    </source>
</evidence>
<keyword evidence="23" id="KW-1185">Reference proteome</keyword>
<dbReference type="GO" id="GO:0052856">
    <property type="term" value="F:NAD(P)HX epimerase activity"/>
    <property type="evidence" value="ECO:0007669"/>
    <property type="project" value="UniProtKB-UniRule"/>
</dbReference>
<dbReference type="RefSeq" id="WP_148897061.1">
    <property type="nucleotide sequence ID" value="NZ_VNIB01000018.1"/>
</dbReference>
<dbReference type="SUPFAM" id="SSF64153">
    <property type="entry name" value="YjeF N-terminal domain-like"/>
    <property type="match status" value="1"/>
</dbReference>
<evidence type="ECO:0000256" key="4">
    <source>
        <dbReference type="ARBA" id="ARBA00009524"/>
    </source>
</evidence>
<reference evidence="22 23" key="1">
    <citation type="submission" date="2019-07" db="EMBL/GenBank/DDBJ databases">
        <title>Genomic Encyclopedia of Type Strains, Phase IV (KMG-IV): sequencing the most valuable type-strain genomes for metagenomic binning, comparative biology and taxonomic classification.</title>
        <authorList>
            <person name="Goeker M."/>
        </authorList>
    </citation>
    <scope>NUCLEOTIDE SEQUENCE [LARGE SCALE GENOMIC DNA]</scope>
    <source>
        <strain evidence="22 23">SS015</strain>
    </source>
</reference>
<feature type="domain" description="YjeF C-terminal" evidence="20">
    <location>
        <begin position="230"/>
        <end position="513"/>
    </location>
</feature>
<dbReference type="Pfam" id="PF01256">
    <property type="entry name" value="Carb_kinase"/>
    <property type="match status" value="1"/>
</dbReference>
<comment type="catalytic activity">
    <reaction evidence="16 17 19">
        <text>(6S)-NADPHX + ADP = AMP + phosphate + NADPH + H(+)</text>
        <dbReference type="Rhea" id="RHEA:32235"/>
        <dbReference type="ChEBI" id="CHEBI:15378"/>
        <dbReference type="ChEBI" id="CHEBI:43474"/>
        <dbReference type="ChEBI" id="CHEBI:57783"/>
        <dbReference type="ChEBI" id="CHEBI:64076"/>
        <dbReference type="ChEBI" id="CHEBI:456215"/>
        <dbReference type="ChEBI" id="CHEBI:456216"/>
        <dbReference type="EC" id="4.2.1.136"/>
    </reaction>
</comment>
<dbReference type="Gene3D" id="3.40.1190.20">
    <property type="match status" value="1"/>
</dbReference>
<dbReference type="InterPro" id="IPR000631">
    <property type="entry name" value="CARKD"/>
</dbReference>
<sequence>MRVLTAEQMRDLDRQAIEEIGIPGLVLMENAGRASAEALLRAFADRCCAPVLILCGKGNNGGDGFVVARHLRNRELKVEVLVLAPREKIGGDAAVNLAILERCGQTVRFVPDDESLAAALVDARAGLIVDALFGTGLSSEVRGHYRRAIDWINASGLPVVAIDIPSGVDAGNGHILGRAVQADLTLTFAAAKLGHLLSPGAQCCGRLEVIDIGIPKHLRPRPDDLHLWTRWEEAATLLPERPATGHKGTFGHLLVIAGSRGKTGAAILAAEAGLRGGCGLLTLATAASAQPVVAAALAEAMTEPLADDDGGISVDALPAVRRLLEGKAALALGPGLGQTPRTAAFVRQLVADCGLPLVLDADALNLLAADLSVLAPGRRIPPVMTPHPGEMARLVGCSVAEVEQDRVAVARTFAVRHGVVLVLKGAPTLVAAPDGRIGINGSGGPVLATAGSGDVLTGLIGALIAQGLAPFEAARLGCYLHGLAGDRLARRHGAAGVLAGDICRELPAARAALNPKGETAC</sequence>
<feature type="domain" description="YjeF N-terminal" evidence="21">
    <location>
        <begin position="9"/>
        <end position="220"/>
    </location>
</feature>
<evidence type="ECO:0000256" key="11">
    <source>
        <dbReference type="ARBA" id="ARBA00023235"/>
    </source>
</evidence>
<dbReference type="NCBIfam" id="TIGR00197">
    <property type="entry name" value="yjeF_nterm"/>
    <property type="match status" value="1"/>
</dbReference>
<feature type="binding site" evidence="18">
    <location>
        <position position="145"/>
    </location>
    <ligand>
        <name>(6S)-NADPHX</name>
        <dbReference type="ChEBI" id="CHEBI:64076"/>
    </ligand>
</feature>
<evidence type="ECO:0000256" key="19">
    <source>
        <dbReference type="PIRNR" id="PIRNR017184"/>
    </source>
</evidence>
<feature type="binding site" evidence="18">
    <location>
        <position position="166"/>
    </location>
    <ligand>
        <name>K(+)</name>
        <dbReference type="ChEBI" id="CHEBI:29103"/>
    </ligand>
</feature>
<dbReference type="GO" id="GO:0052855">
    <property type="term" value="F:ADP-dependent NAD(P)H-hydrate dehydratase activity"/>
    <property type="evidence" value="ECO:0007669"/>
    <property type="project" value="UniProtKB-UniRule"/>
</dbReference>
<comment type="similarity">
    <text evidence="3 19">In the N-terminal section; belongs to the NnrE/AIBP family.</text>
</comment>
<comment type="caution">
    <text evidence="22">The sequence shown here is derived from an EMBL/GenBank/DDBJ whole genome shotgun (WGS) entry which is preliminary data.</text>
</comment>
<keyword evidence="8 17" id="KW-0521">NADP</keyword>
<dbReference type="EMBL" id="VNIB01000018">
    <property type="protein sequence ID" value="TYO95677.1"/>
    <property type="molecule type" value="Genomic_DNA"/>
</dbReference>
<proteinExistence type="inferred from homology"/>
<keyword evidence="7 17" id="KW-0067">ATP-binding</keyword>
<comment type="similarity">
    <text evidence="17">Belongs to the NnrD/CARKD family.</text>
</comment>
<dbReference type="InterPro" id="IPR004443">
    <property type="entry name" value="YjeF_N_dom"/>
</dbReference>
<feature type="binding site" evidence="17">
    <location>
        <position position="335"/>
    </location>
    <ligand>
        <name>(6S)-NADPHX</name>
        <dbReference type="ChEBI" id="CHEBI:64076"/>
    </ligand>
</feature>